<dbReference type="SUPFAM" id="SSF46785">
    <property type="entry name" value="Winged helix' DNA-binding domain"/>
    <property type="match status" value="1"/>
</dbReference>
<dbReference type="InterPro" id="IPR036388">
    <property type="entry name" value="WH-like_DNA-bd_sf"/>
</dbReference>
<keyword evidence="1" id="KW-0805">Transcription regulation</keyword>
<dbReference type="PANTHER" id="PTHR33154">
    <property type="entry name" value="TRANSCRIPTIONAL REGULATOR, ARSR FAMILY"/>
    <property type="match status" value="1"/>
</dbReference>
<dbReference type="InterPro" id="IPR051081">
    <property type="entry name" value="HTH_MetalResp_TranReg"/>
</dbReference>
<dbReference type="NCBIfam" id="NF033788">
    <property type="entry name" value="HTH_metalloreg"/>
    <property type="match status" value="1"/>
</dbReference>
<dbReference type="SMART" id="SM00418">
    <property type="entry name" value="HTH_ARSR"/>
    <property type="match status" value="1"/>
</dbReference>
<evidence type="ECO:0000256" key="1">
    <source>
        <dbReference type="ARBA" id="ARBA00023015"/>
    </source>
</evidence>
<feature type="region of interest" description="Disordered" evidence="4">
    <location>
        <begin position="111"/>
        <end position="159"/>
    </location>
</feature>
<protein>
    <submittedName>
        <fullName evidence="6">Helix-turn-helix transcriptional regulator</fullName>
    </submittedName>
</protein>
<dbReference type="PANTHER" id="PTHR33154:SF18">
    <property type="entry name" value="ARSENICAL RESISTANCE OPERON REPRESSOR"/>
    <property type="match status" value="1"/>
</dbReference>
<name>A0A938BMM1_UNCEI</name>
<dbReference type="PROSITE" id="PS50987">
    <property type="entry name" value="HTH_ARSR_2"/>
    <property type="match status" value="1"/>
</dbReference>
<dbReference type="InterPro" id="IPR011991">
    <property type="entry name" value="ArsR-like_HTH"/>
</dbReference>
<dbReference type="InterPro" id="IPR001845">
    <property type="entry name" value="HTH_ArsR_DNA-bd_dom"/>
</dbReference>
<comment type="caution">
    <text evidence="6">The sequence shown here is derived from an EMBL/GenBank/DDBJ whole genome shotgun (WGS) entry which is preliminary data.</text>
</comment>
<gene>
    <name evidence="6" type="ORF">FJY75_00355</name>
</gene>
<evidence type="ECO:0000256" key="2">
    <source>
        <dbReference type="ARBA" id="ARBA00023125"/>
    </source>
</evidence>
<dbReference type="Gene3D" id="1.10.10.10">
    <property type="entry name" value="Winged helix-like DNA-binding domain superfamily/Winged helix DNA-binding domain"/>
    <property type="match status" value="1"/>
</dbReference>
<dbReference type="Proteomes" id="UP000748308">
    <property type="component" value="Unassembled WGS sequence"/>
</dbReference>
<proteinExistence type="predicted"/>
<reference evidence="6" key="1">
    <citation type="submission" date="2019-03" db="EMBL/GenBank/DDBJ databases">
        <title>Lake Tanganyika Metagenome-Assembled Genomes (MAGs).</title>
        <authorList>
            <person name="Tran P."/>
        </authorList>
    </citation>
    <scope>NUCLEOTIDE SEQUENCE</scope>
    <source>
        <strain evidence="6">M_DeepCast_400m_m2_100</strain>
    </source>
</reference>
<evidence type="ECO:0000259" key="5">
    <source>
        <dbReference type="PROSITE" id="PS50987"/>
    </source>
</evidence>
<evidence type="ECO:0000256" key="3">
    <source>
        <dbReference type="ARBA" id="ARBA00023163"/>
    </source>
</evidence>
<keyword evidence="2" id="KW-0238">DNA-binding</keyword>
<dbReference type="GO" id="GO:0003700">
    <property type="term" value="F:DNA-binding transcription factor activity"/>
    <property type="evidence" value="ECO:0007669"/>
    <property type="project" value="InterPro"/>
</dbReference>
<feature type="domain" description="HTH arsR-type" evidence="5">
    <location>
        <begin position="4"/>
        <end position="112"/>
    </location>
</feature>
<dbReference type="CDD" id="cd00090">
    <property type="entry name" value="HTH_ARSR"/>
    <property type="match status" value="1"/>
</dbReference>
<dbReference type="EMBL" id="VGIY01000004">
    <property type="protein sequence ID" value="MBM3316278.1"/>
    <property type="molecule type" value="Genomic_DNA"/>
</dbReference>
<evidence type="ECO:0000313" key="6">
    <source>
        <dbReference type="EMBL" id="MBM3316278.1"/>
    </source>
</evidence>
<dbReference type="InterPro" id="IPR036390">
    <property type="entry name" value="WH_DNA-bd_sf"/>
</dbReference>
<dbReference type="AlphaFoldDB" id="A0A938BMM1"/>
<sequence length="159" mass="16765">MSKFRNSDLARLALFFGALAHPHRLRIFVRLAACGEAASCCRATPAGLRQCVGDLGAGLGLAASTVSHHIKELRRSGLMDVRRRGRRIECSLRPEAVRSLAAFAASVERQATAERTGGSSWKRETTGRRTRAAAAQAAPSRARAAAASRGRRGAGGSAG</sequence>
<organism evidence="6 7">
    <name type="scientific">Eiseniibacteriota bacterium</name>
    <dbReference type="NCBI Taxonomy" id="2212470"/>
    <lineage>
        <taxon>Bacteria</taxon>
        <taxon>Candidatus Eiseniibacteriota</taxon>
    </lineage>
</organism>
<dbReference type="GO" id="GO:0003677">
    <property type="term" value="F:DNA binding"/>
    <property type="evidence" value="ECO:0007669"/>
    <property type="project" value="UniProtKB-KW"/>
</dbReference>
<feature type="compositionally biased region" description="Low complexity" evidence="4">
    <location>
        <begin position="132"/>
        <end position="148"/>
    </location>
</feature>
<keyword evidence="3" id="KW-0804">Transcription</keyword>
<dbReference type="Pfam" id="PF12840">
    <property type="entry name" value="HTH_20"/>
    <property type="match status" value="1"/>
</dbReference>
<accession>A0A938BMM1</accession>
<evidence type="ECO:0000313" key="7">
    <source>
        <dbReference type="Proteomes" id="UP000748308"/>
    </source>
</evidence>
<evidence type="ECO:0000256" key="4">
    <source>
        <dbReference type="SAM" id="MobiDB-lite"/>
    </source>
</evidence>